<evidence type="ECO:0000313" key="1">
    <source>
        <dbReference type="EMBL" id="GJM63517.1"/>
    </source>
</evidence>
<proteinExistence type="predicted"/>
<keyword evidence="2" id="KW-1185">Reference proteome</keyword>
<dbReference type="EMBL" id="BQKE01000003">
    <property type="protein sequence ID" value="GJM63517.1"/>
    <property type="molecule type" value="Genomic_DNA"/>
</dbReference>
<comment type="caution">
    <text evidence="1">The sequence shown here is derived from an EMBL/GenBank/DDBJ whole genome shotgun (WGS) entry which is preliminary data.</text>
</comment>
<name>A0AAN4W1T7_9BACT</name>
<sequence>MNPDGIWNYMEDFGYGKSFGTVEIKSANGIISGIFQLREESEGEAPFEVELKARGKIEDNHLKLQATDYKITKGDPEMDYQLDSWDGQIINDQLIVGEAEDAQGVLGIFTFKREKA</sequence>
<gene>
    <name evidence="1" type="ORF">PEDI_40690</name>
</gene>
<dbReference type="Proteomes" id="UP001310022">
    <property type="component" value="Unassembled WGS sequence"/>
</dbReference>
<protein>
    <submittedName>
        <fullName evidence="1">Uncharacterized protein</fullName>
    </submittedName>
</protein>
<evidence type="ECO:0000313" key="2">
    <source>
        <dbReference type="Proteomes" id="UP001310022"/>
    </source>
</evidence>
<reference evidence="1 2" key="1">
    <citation type="submission" date="2021-12" db="EMBL/GenBank/DDBJ databases">
        <title>Genome sequencing of bacteria with rrn-lacking chromosome and rrn-plasmid.</title>
        <authorList>
            <person name="Anda M."/>
            <person name="Iwasaki W."/>
        </authorList>
    </citation>
    <scope>NUCLEOTIDE SEQUENCE [LARGE SCALE GENOMIC DNA]</scope>
    <source>
        <strain evidence="1 2">NBRC 15940</strain>
    </source>
</reference>
<dbReference type="RefSeq" id="WP_338238673.1">
    <property type="nucleotide sequence ID" value="NZ_BQKE01000003.1"/>
</dbReference>
<dbReference type="AlphaFoldDB" id="A0AAN4W1T7"/>
<organism evidence="1 2">
    <name type="scientific">Persicobacter diffluens</name>
    <dbReference type="NCBI Taxonomy" id="981"/>
    <lineage>
        <taxon>Bacteria</taxon>
        <taxon>Pseudomonadati</taxon>
        <taxon>Bacteroidota</taxon>
        <taxon>Cytophagia</taxon>
        <taxon>Cytophagales</taxon>
        <taxon>Persicobacteraceae</taxon>
        <taxon>Persicobacter</taxon>
    </lineage>
</organism>
<accession>A0AAN4W1T7</accession>